<sequence length="293" mass="31504">MPSNPFSYRVQRFIVLGSLAAVILVSIPRVSAQTGVSGSNSDGTEQLEEAAIFLEGRLPFANSPQAKSRIQSGIDSLRELVASVADGDDGQMSDVDFKPTTRVFQRYLEGTVAFDEETWELSIVYNFKNSKQLKDFRGDGASVRPGLLIIEAGKKLEHVVEFKEVAVAGTVKLTHDAGELISTSGGLRMETTFGYQQRFVLFLKGASDIAQTQVLSNGRSGTAQPLPFLFKVDGQTVAATLGKRTIGGKIGEPDKPEGAVMIGPYQGPLAISGLRIVGKVDPAWAQTLLENEP</sequence>
<dbReference type="AlphaFoldDB" id="A0A5C6EC95"/>
<proteinExistence type="predicted"/>
<dbReference type="Proteomes" id="UP000315471">
    <property type="component" value="Unassembled WGS sequence"/>
</dbReference>
<accession>A0A5C6EC95</accession>
<evidence type="ECO:0000313" key="1">
    <source>
        <dbReference type="EMBL" id="TWU45391.1"/>
    </source>
</evidence>
<gene>
    <name evidence="1" type="ORF">Q31b_05630</name>
</gene>
<reference evidence="1 2" key="1">
    <citation type="submission" date="2019-02" db="EMBL/GenBank/DDBJ databases">
        <title>Deep-cultivation of Planctomycetes and their phenomic and genomic characterization uncovers novel biology.</title>
        <authorList>
            <person name="Wiegand S."/>
            <person name="Jogler M."/>
            <person name="Boedeker C."/>
            <person name="Pinto D."/>
            <person name="Vollmers J."/>
            <person name="Rivas-Marin E."/>
            <person name="Kohn T."/>
            <person name="Peeters S.H."/>
            <person name="Heuer A."/>
            <person name="Rast P."/>
            <person name="Oberbeckmann S."/>
            <person name="Bunk B."/>
            <person name="Jeske O."/>
            <person name="Meyerdierks A."/>
            <person name="Storesund J.E."/>
            <person name="Kallscheuer N."/>
            <person name="Luecker S."/>
            <person name="Lage O.M."/>
            <person name="Pohl T."/>
            <person name="Merkel B.J."/>
            <person name="Hornburger P."/>
            <person name="Mueller R.-W."/>
            <person name="Bruemmer F."/>
            <person name="Labrenz M."/>
            <person name="Spormann A.M."/>
            <person name="Op Den Camp H."/>
            <person name="Overmann J."/>
            <person name="Amann R."/>
            <person name="Jetten M.S.M."/>
            <person name="Mascher T."/>
            <person name="Medema M.H."/>
            <person name="Devos D.P."/>
            <person name="Kaster A.-K."/>
            <person name="Ovreas L."/>
            <person name="Rohde M."/>
            <person name="Galperin M.Y."/>
            <person name="Jogler C."/>
        </authorList>
    </citation>
    <scope>NUCLEOTIDE SEQUENCE [LARGE SCALE GENOMIC DNA]</scope>
    <source>
        <strain evidence="1 2">Q31b</strain>
    </source>
</reference>
<keyword evidence="2" id="KW-1185">Reference proteome</keyword>
<dbReference type="EMBL" id="SJPY01000001">
    <property type="protein sequence ID" value="TWU45391.1"/>
    <property type="molecule type" value="Genomic_DNA"/>
</dbReference>
<comment type="caution">
    <text evidence="1">The sequence shown here is derived from an EMBL/GenBank/DDBJ whole genome shotgun (WGS) entry which is preliminary data.</text>
</comment>
<evidence type="ECO:0000313" key="2">
    <source>
        <dbReference type="Proteomes" id="UP000315471"/>
    </source>
</evidence>
<protein>
    <submittedName>
        <fullName evidence="1">Uncharacterized protein</fullName>
    </submittedName>
</protein>
<dbReference type="RefSeq" id="WP_146598104.1">
    <property type="nucleotide sequence ID" value="NZ_SJPY01000001.1"/>
</dbReference>
<organism evidence="1 2">
    <name type="scientific">Novipirellula aureliae</name>
    <dbReference type="NCBI Taxonomy" id="2527966"/>
    <lineage>
        <taxon>Bacteria</taxon>
        <taxon>Pseudomonadati</taxon>
        <taxon>Planctomycetota</taxon>
        <taxon>Planctomycetia</taxon>
        <taxon>Pirellulales</taxon>
        <taxon>Pirellulaceae</taxon>
        <taxon>Novipirellula</taxon>
    </lineage>
</organism>
<name>A0A5C6EC95_9BACT</name>